<dbReference type="EMBL" id="JAEAOA010000822">
    <property type="protein sequence ID" value="KAK3593696.1"/>
    <property type="molecule type" value="Genomic_DNA"/>
</dbReference>
<dbReference type="Proteomes" id="UP001195483">
    <property type="component" value="Unassembled WGS sequence"/>
</dbReference>
<evidence type="ECO:0000313" key="2">
    <source>
        <dbReference type="EMBL" id="KAK3593696.1"/>
    </source>
</evidence>
<feature type="chain" id="PRO_5042007057" evidence="1">
    <location>
        <begin position="24"/>
        <end position="102"/>
    </location>
</feature>
<gene>
    <name evidence="2" type="ORF">CHS0354_013592</name>
</gene>
<evidence type="ECO:0000313" key="3">
    <source>
        <dbReference type="Proteomes" id="UP001195483"/>
    </source>
</evidence>
<reference evidence="2" key="2">
    <citation type="journal article" date="2021" name="Genome Biol. Evol.">
        <title>Developing a high-quality reference genome for a parasitic bivalve with doubly uniparental inheritance (Bivalvia: Unionida).</title>
        <authorList>
            <person name="Smith C.H."/>
        </authorList>
    </citation>
    <scope>NUCLEOTIDE SEQUENCE</scope>
    <source>
        <strain evidence="2">CHS0354</strain>
        <tissue evidence="2">Mantle</tissue>
    </source>
</reference>
<reference evidence="2" key="3">
    <citation type="submission" date="2023-05" db="EMBL/GenBank/DDBJ databases">
        <authorList>
            <person name="Smith C.H."/>
        </authorList>
    </citation>
    <scope>NUCLEOTIDE SEQUENCE</scope>
    <source>
        <strain evidence="2">CHS0354</strain>
        <tissue evidence="2">Mantle</tissue>
    </source>
</reference>
<feature type="signal peptide" evidence="1">
    <location>
        <begin position="1"/>
        <end position="23"/>
    </location>
</feature>
<name>A0AAE0SL16_9BIVA</name>
<reference evidence="2" key="1">
    <citation type="journal article" date="2021" name="Genome Biol. Evol.">
        <title>A High-Quality Reference Genome for a Parasitic Bivalve with Doubly Uniparental Inheritance (Bivalvia: Unionida).</title>
        <authorList>
            <person name="Smith C.H."/>
        </authorList>
    </citation>
    <scope>NUCLEOTIDE SEQUENCE</scope>
    <source>
        <strain evidence="2">CHS0354</strain>
    </source>
</reference>
<comment type="caution">
    <text evidence="2">The sequence shown here is derived from an EMBL/GenBank/DDBJ whole genome shotgun (WGS) entry which is preliminary data.</text>
</comment>
<keyword evidence="1" id="KW-0732">Signal</keyword>
<organism evidence="2 3">
    <name type="scientific">Potamilus streckersoni</name>
    <dbReference type="NCBI Taxonomy" id="2493646"/>
    <lineage>
        <taxon>Eukaryota</taxon>
        <taxon>Metazoa</taxon>
        <taxon>Spiralia</taxon>
        <taxon>Lophotrochozoa</taxon>
        <taxon>Mollusca</taxon>
        <taxon>Bivalvia</taxon>
        <taxon>Autobranchia</taxon>
        <taxon>Heteroconchia</taxon>
        <taxon>Palaeoheterodonta</taxon>
        <taxon>Unionida</taxon>
        <taxon>Unionoidea</taxon>
        <taxon>Unionidae</taxon>
        <taxon>Ambleminae</taxon>
        <taxon>Lampsilini</taxon>
        <taxon>Potamilus</taxon>
    </lineage>
</organism>
<dbReference type="Gene3D" id="2.60.40.1900">
    <property type="entry name" value="Beta-microseminoprotein (PSP94) domain"/>
    <property type="match status" value="1"/>
</dbReference>
<accession>A0AAE0SL16</accession>
<dbReference type="AlphaFoldDB" id="A0AAE0SL16"/>
<keyword evidence="3" id="KW-1185">Reference proteome</keyword>
<evidence type="ECO:0000256" key="1">
    <source>
        <dbReference type="SAM" id="SignalP"/>
    </source>
</evidence>
<proteinExistence type="predicted"/>
<sequence length="102" mass="11556">MDRLCALLLMVMSFMTFMTVVNGVCTHEAPIRRIIDSREVITCLRDNKVHKEGEVSMNEECIECTCTANGMICCKFGHTDSVYVPKGYQVVHQGCDYTIEKI</sequence>
<protein>
    <submittedName>
        <fullName evidence="2">Uncharacterized protein</fullName>
    </submittedName>
</protein>